<evidence type="ECO:0000313" key="2">
    <source>
        <dbReference type="EMBL" id="KZV88331.1"/>
    </source>
</evidence>
<dbReference type="EMBL" id="KV426102">
    <property type="protein sequence ID" value="KZV88331.1"/>
    <property type="molecule type" value="Genomic_DNA"/>
</dbReference>
<dbReference type="OrthoDB" id="2587968at2759"/>
<name>A0A165F3W9_EXIGL</name>
<evidence type="ECO:0000256" key="1">
    <source>
        <dbReference type="SAM" id="MobiDB-lite"/>
    </source>
</evidence>
<evidence type="ECO:0000313" key="3">
    <source>
        <dbReference type="Proteomes" id="UP000077266"/>
    </source>
</evidence>
<dbReference type="Proteomes" id="UP000077266">
    <property type="component" value="Unassembled WGS sequence"/>
</dbReference>
<proteinExistence type="predicted"/>
<organism evidence="2 3">
    <name type="scientific">Exidia glandulosa HHB12029</name>
    <dbReference type="NCBI Taxonomy" id="1314781"/>
    <lineage>
        <taxon>Eukaryota</taxon>
        <taxon>Fungi</taxon>
        <taxon>Dikarya</taxon>
        <taxon>Basidiomycota</taxon>
        <taxon>Agaricomycotina</taxon>
        <taxon>Agaricomycetes</taxon>
        <taxon>Auriculariales</taxon>
        <taxon>Exidiaceae</taxon>
        <taxon>Exidia</taxon>
    </lineage>
</organism>
<feature type="compositionally biased region" description="Low complexity" evidence="1">
    <location>
        <begin position="321"/>
        <end position="338"/>
    </location>
</feature>
<sequence>MASPLPKLIQIRAAVFPRHATPAARRVVLDIFRRDLDQTITTHALHAECMKQDITVPERFIPRAVYGSGLTTKPENPRHPIRSVRYLKRVVLADLEERGIIQKVHGIRAPTPEELPILGERVAKIERRNMRKIRAGGEATGKVPEGIHVFPWTLTPRGRELLSSDNARGTTGEIDSAADHLDKDQLKLLKAGLVRFTQDEHGLYVAAKNHDSRPPPEMGVFAPRGASSTPRPPAWSPAQRPPAWSPAQRPPAWSPAQPPHSERPTGIYSTVPRSPPADGIARTTSGSHFQWTPSARRGLHTARTLTHIQSLWADAHPLPGANSAQASSSKSSSDAKASLPTIPEPCHNRAGKLDRNSQAPTVKHHLGAGASGLSLLRPRTEMQQPWSLLHAFHATPTDPASKFPLSTTLRSQTAGSFMASRTSRLTIRRITNDA</sequence>
<gene>
    <name evidence="2" type="ORF">EXIGLDRAFT_839285</name>
</gene>
<feature type="region of interest" description="Disordered" evidence="1">
    <location>
        <begin position="208"/>
        <end position="292"/>
    </location>
</feature>
<feature type="compositionally biased region" description="Polar residues" evidence="1">
    <location>
        <begin position="282"/>
        <end position="292"/>
    </location>
</feature>
<reference evidence="2 3" key="1">
    <citation type="journal article" date="2016" name="Mol. Biol. Evol.">
        <title>Comparative Genomics of Early-Diverging Mushroom-Forming Fungi Provides Insights into the Origins of Lignocellulose Decay Capabilities.</title>
        <authorList>
            <person name="Nagy L.G."/>
            <person name="Riley R."/>
            <person name="Tritt A."/>
            <person name="Adam C."/>
            <person name="Daum C."/>
            <person name="Floudas D."/>
            <person name="Sun H."/>
            <person name="Yadav J.S."/>
            <person name="Pangilinan J."/>
            <person name="Larsson K.H."/>
            <person name="Matsuura K."/>
            <person name="Barry K."/>
            <person name="Labutti K."/>
            <person name="Kuo R."/>
            <person name="Ohm R.A."/>
            <person name="Bhattacharya S.S."/>
            <person name="Shirouzu T."/>
            <person name="Yoshinaga Y."/>
            <person name="Martin F.M."/>
            <person name="Grigoriev I.V."/>
            <person name="Hibbett D.S."/>
        </authorList>
    </citation>
    <scope>NUCLEOTIDE SEQUENCE [LARGE SCALE GENOMIC DNA]</scope>
    <source>
        <strain evidence="2 3">HHB12029</strain>
    </source>
</reference>
<accession>A0A165F3W9</accession>
<keyword evidence="3" id="KW-1185">Reference proteome</keyword>
<protein>
    <submittedName>
        <fullName evidence="2">Uncharacterized protein</fullName>
    </submittedName>
</protein>
<feature type="compositionally biased region" description="Pro residues" evidence="1">
    <location>
        <begin position="230"/>
        <end position="258"/>
    </location>
</feature>
<feature type="region of interest" description="Disordered" evidence="1">
    <location>
        <begin position="319"/>
        <end position="354"/>
    </location>
</feature>
<dbReference type="InParanoid" id="A0A165F3W9"/>
<dbReference type="AlphaFoldDB" id="A0A165F3W9"/>